<evidence type="ECO:0000256" key="1">
    <source>
        <dbReference type="SAM" id="Phobius"/>
    </source>
</evidence>
<dbReference type="eggNOG" id="KOG4699">
    <property type="taxonomic scope" value="Eukaryota"/>
</dbReference>
<organism evidence="2 3">
    <name type="scientific">Candida maltosa (strain Xu316)</name>
    <name type="common">Yeast</name>
    <dbReference type="NCBI Taxonomy" id="1245528"/>
    <lineage>
        <taxon>Eukaryota</taxon>
        <taxon>Fungi</taxon>
        <taxon>Dikarya</taxon>
        <taxon>Ascomycota</taxon>
        <taxon>Saccharomycotina</taxon>
        <taxon>Pichiomycetes</taxon>
        <taxon>Debaryomycetaceae</taxon>
        <taxon>Candida/Lodderomyces clade</taxon>
        <taxon>Candida</taxon>
    </lineage>
</organism>
<dbReference type="Proteomes" id="UP000011777">
    <property type="component" value="Unassembled WGS sequence"/>
</dbReference>
<reference evidence="2 3" key="1">
    <citation type="submission" date="2013-02" db="EMBL/GenBank/DDBJ databases">
        <title>Genome sequence of Candida maltosa Xu316, a potential industrial strain for xylitol and ethanol production.</title>
        <authorList>
            <person name="Yu J."/>
            <person name="Wang Q."/>
            <person name="Geng X."/>
            <person name="Bao W."/>
            <person name="He P."/>
            <person name="Cai J."/>
        </authorList>
    </citation>
    <scope>NUCLEOTIDE SEQUENCE [LARGE SCALE GENOMIC DNA]</scope>
    <source>
        <strain evidence="3">Xu316</strain>
    </source>
</reference>
<evidence type="ECO:0000313" key="2">
    <source>
        <dbReference type="EMBL" id="EMG48196.1"/>
    </source>
</evidence>
<protein>
    <submittedName>
        <fullName evidence="2">Translocation protein Sec66-like protein, putative</fullName>
    </submittedName>
</protein>
<feature type="transmembrane region" description="Helical" evidence="1">
    <location>
        <begin position="20"/>
        <end position="38"/>
    </location>
</feature>
<keyword evidence="3" id="KW-1185">Reference proteome</keyword>
<keyword evidence="1" id="KW-0472">Membrane</keyword>
<proteinExistence type="predicted"/>
<accession>M3IP52</accession>
<name>M3IP52_CANMX</name>
<dbReference type="HOGENOM" id="CLU_066294_1_1_1"/>
<dbReference type="EMBL" id="AOGT01001209">
    <property type="protein sequence ID" value="EMG48196.1"/>
    <property type="molecule type" value="Genomic_DNA"/>
</dbReference>
<dbReference type="AlphaFoldDB" id="M3IP52"/>
<keyword evidence="1" id="KW-1133">Transmembrane helix</keyword>
<sequence>MAEETSIPEPEIVKISVFTPLIYVAVVLSLFITFSIYYRRRRLQSFTKIEPLFKENYNAILYQQLKEQFTDPDVSKDKKPHEKVMKAALIRRAAEAIRRSMKLKENEGAFNKMYQNGLIGDDIFKQYEFQVKFQELELKEIVNECEGYKKGWIQSFFPLAQEVCFNEALRRRLSSLN</sequence>
<gene>
    <name evidence="2" type="ORF">G210_1287</name>
</gene>
<dbReference type="Pfam" id="PF09802">
    <property type="entry name" value="Sec66"/>
    <property type="match status" value="1"/>
</dbReference>
<dbReference type="OMA" id="DYWQRYQ"/>
<dbReference type="InterPro" id="IPR018624">
    <property type="entry name" value="Sec66"/>
</dbReference>
<dbReference type="STRING" id="1245528.M3IP52"/>
<dbReference type="PANTHER" id="PTHR28229:SF1">
    <property type="entry name" value="TRANSLOCATION PROTEIN SEC66"/>
    <property type="match status" value="1"/>
</dbReference>
<dbReference type="GO" id="GO:0031207">
    <property type="term" value="C:Sec62/Sec63 complex"/>
    <property type="evidence" value="ECO:0007669"/>
    <property type="project" value="InterPro"/>
</dbReference>
<dbReference type="GO" id="GO:0031204">
    <property type="term" value="P:post-translational protein targeting to membrane, translocation"/>
    <property type="evidence" value="ECO:0007669"/>
    <property type="project" value="InterPro"/>
</dbReference>
<evidence type="ECO:0000313" key="3">
    <source>
        <dbReference type="Proteomes" id="UP000011777"/>
    </source>
</evidence>
<dbReference type="PANTHER" id="PTHR28229">
    <property type="entry name" value="TRANSLOCATION PROTEIN SEC66"/>
    <property type="match status" value="1"/>
</dbReference>
<keyword evidence="1" id="KW-0812">Transmembrane</keyword>
<dbReference type="OrthoDB" id="73168at2759"/>
<comment type="caution">
    <text evidence="2">The sequence shown here is derived from an EMBL/GenBank/DDBJ whole genome shotgun (WGS) entry which is preliminary data.</text>
</comment>